<dbReference type="EMBL" id="JAPDFR010000001">
    <property type="protein sequence ID" value="KAK0390696.1"/>
    <property type="molecule type" value="Genomic_DNA"/>
</dbReference>
<dbReference type="GO" id="GO:0008270">
    <property type="term" value="F:zinc ion binding"/>
    <property type="evidence" value="ECO:0007669"/>
    <property type="project" value="InterPro"/>
</dbReference>
<feature type="compositionally biased region" description="Low complexity" evidence="2">
    <location>
        <begin position="384"/>
        <end position="395"/>
    </location>
</feature>
<feature type="compositionally biased region" description="Basic and acidic residues" evidence="2">
    <location>
        <begin position="1"/>
        <end position="15"/>
    </location>
</feature>
<evidence type="ECO:0000256" key="2">
    <source>
        <dbReference type="SAM" id="MobiDB-lite"/>
    </source>
</evidence>
<dbReference type="AlphaFoldDB" id="A0AA39GNX4"/>
<name>A0AA39GNX4_SARSR</name>
<gene>
    <name evidence="3" type="ORF">NLU13_0199</name>
</gene>
<sequence length="508" mass="55394">MAHAAEHESHRRPREEDDDAVTHPSQRPRHNTNVPQGATGFINYLPRPDQLPLPLIQGDSDTFTDIVSLIGRYEDVLKRRDSLAANLGAKLTGPRLLKGIDNFFEGSVTIISQPHYPVTVTWSDIVLFAKSNGDEFKLTSHSDGTRRCQFPCKGCQVEICEDDWRLISSGALDGLALEQSFEEDELAELAALDIIEQRASILYKKADEVAARARILHHALGQRKNEITRRRQSQNPPPQRHSARMSAFGGAYDLHADLLQQFVSATAASSQSRSTSGAGLPLTPVGQQSPSLPMPTNSNTDNTGPAASVSSPSDAFRSLITQRIDKLVKGDTIHPPCDRCRRLRLSCVKHLTACQGCTKKHAKCSWKAVPDEEAARLRQEMGVTATESEAETAAEPRLPSWSGGPQIFQFSGRGQPEDGPRPESRGEGTATPTPMFNRVQNVNNGFELAPIKSRTGLPSGPESDNASLPRLNEHTLGHIASLAAQSVHEGHGHHLDYQGGDASHPSSR</sequence>
<comment type="caution">
    <text evidence="3">The sequence shown here is derived from an EMBL/GenBank/DDBJ whole genome shotgun (WGS) entry which is preliminary data.</text>
</comment>
<evidence type="ECO:0000313" key="3">
    <source>
        <dbReference type="EMBL" id="KAK0390696.1"/>
    </source>
</evidence>
<accession>A0AA39GNX4</accession>
<dbReference type="InterPro" id="IPR001138">
    <property type="entry name" value="Zn2Cys6_DnaBD"/>
</dbReference>
<reference evidence="3" key="1">
    <citation type="submission" date="2022-10" db="EMBL/GenBank/DDBJ databases">
        <title>Determination and structural analysis of whole genome sequence of Sarocladium strictum F4-1.</title>
        <authorList>
            <person name="Hu L."/>
            <person name="Jiang Y."/>
        </authorList>
    </citation>
    <scope>NUCLEOTIDE SEQUENCE</scope>
    <source>
        <strain evidence="3">F4-1</strain>
    </source>
</reference>
<protein>
    <recommendedName>
        <fullName evidence="5">Zn(2)-C6 fungal-type domain-containing protein</fullName>
    </recommendedName>
</protein>
<organism evidence="3 4">
    <name type="scientific">Sarocladium strictum</name>
    <name type="common">Black bundle disease fungus</name>
    <name type="synonym">Acremonium strictum</name>
    <dbReference type="NCBI Taxonomy" id="5046"/>
    <lineage>
        <taxon>Eukaryota</taxon>
        <taxon>Fungi</taxon>
        <taxon>Dikarya</taxon>
        <taxon>Ascomycota</taxon>
        <taxon>Pezizomycotina</taxon>
        <taxon>Sordariomycetes</taxon>
        <taxon>Hypocreomycetidae</taxon>
        <taxon>Hypocreales</taxon>
        <taxon>Sarocladiaceae</taxon>
        <taxon>Sarocladium</taxon>
    </lineage>
</organism>
<evidence type="ECO:0000313" key="4">
    <source>
        <dbReference type="Proteomes" id="UP001175261"/>
    </source>
</evidence>
<feature type="compositionally biased region" description="Low complexity" evidence="2">
    <location>
        <begin position="270"/>
        <end position="279"/>
    </location>
</feature>
<dbReference type="Proteomes" id="UP001175261">
    <property type="component" value="Unassembled WGS sequence"/>
</dbReference>
<keyword evidence="1" id="KW-0539">Nucleus</keyword>
<dbReference type="CDD" id="cd00067">
    <property type="entry name" value="GAL4"/>
    <property type="match status" value="1"/>
</dbReference>
<feature type="compositionally biased region" description="Polar residues" evidence="2">
    <location>
        <begin position="285"/>
        <end position="313"/>
    </location>
</feature>
<feature type="compositionally biased region" description="Basic and acidic residues" evidence="2">
    <location>
        <begin position="415"/>
        <end position="426"/>
    </location>
</feature>
<evidence type="ECO:0000256" key="1">
    <source>
        <dbReference type="ARBA" id="ARBA00023242"/>
    </source>
</evidence>
<keyword evidence="4" id="KW-1185">Reference proteome</keyword>
<dbReference type="GO" id="GO:0000981">
    <property type="term" value="F:DNA-binding transcription factor activity, RNA polymerase II-specific"/>
    <property type="evidence" value="ECO:0007669"/>
    <property type="project" value="InterPro"/>
</dbReference>
<evidence type="ECO:0008006" key="5">
    <source>
        <dbReference type="Google" id="ProtNLM"/>
    </source>
</evidence>
<feature type="region of interest" description="Disordered" evidence="2">
    <location>
        <begin position="1"/>
        <end position="39"/>
    </location>
</feature>
<feature type="region of interest" description="Disordered" evidence="2">
    <location>
        <begin position="450"/>
        <end position="472"/>
    </location>
</feature>
<feature type="region of interest" description="Disordered" evidence="2">
    <location>
        <begin position="221"/>
        <end position="244"/>
    </location>
</feature>
<feature type="region of interest" description="Disordered" evidence="2">
    <location>
        <begin position="484"/>
        <end position="508"/>
    </location>
</feature>
<feature type="region of interest" description="Disordered" evidence="2">
    <location>
        <begin position="270"/>
        <end position="313"/>
    </location>
</feature>
<feature type="region of interest" description="Disordered" evidence="2">
    <location>
        <begin position="380"/>
        <end position="438"/>
    </location>
</feature>
<proteinExistence type="predicted"/>